<dbReference type="InterPro" id="IPR018046">
    <property type="entry name" value="Pili_assmbl_chaperone_CS"/>
</dbReference>
<protein>
    <submittedName>
        <fullName evidence="10">Molecular chaperone</fullName>
    </submittedName>
</protein>
<dbReference type="Proteomes" id="UP001160152">
    <property type="component" value="Unassembled WGS sequence"/>
</dbReference>
<evidence type="ECO:0000256" key="7">
    <source>
        <dbReference type="SAM" id="MobiDB-lite"/>
    </source>
</evidence>
<dbReference type="EMBL" id="JAOCBV010000001">
    <property type="protein sequence ID" value="MDH0759310.1"/>
    <property type="molecule type" value="Genomic_DNA"/>
</dbReference>
<evidence type="ECO:0000313" key="10">
    <source>
        <dbReference type="EMBL" id="MBA6141364.1"/>
    </source>
</evidence>
<dbReference type="InterPro" id="IPR001829">
    <property type="entry name" value="Pili_assmbl_chaperone_bac"/>
</dbReference>
<evidence type="ECO:0000256" key="6">
    <source>
        <dbReference type="RuleBase" id="RU003918"/>
    </source>
</evidence>
<keyword evidence="4" id="KW-0574">Periplasm</keyword>
<accession>A0A7W2LI76</accession>
<evidence type="ECO:0000259" key="8">
    <source>
        <dbReference type="Pfam" id="PF00345"/>
    </source>
</evidence>
<dbReference type="PANTHER" id="PTHR30251:SF7">
    <property type="entry name" value="FIMBRIAE CHAPARONE"/>
    <property type="match status" value="1"/>
</dbReference>
<dbReference type="PANTHER" id="PTHR30251">
    <property type="entry name" value="PILUS ASSEMBLY CHAPERONE"/>
    <property type="match status" value="1"/>
</dbReference>
<reference evidence="11 13" key="2">
    <citation type="submission" date="2022-09" db="EMBL/GenBank/DDBJ databases">
        <title>Intensive care unit water sources are persistently colonized with multi-drug resistant bacteria and are the site of extensive horizontal gene transfer of antibiotic resistance genes.</title>
        <authorList>
            <person name="Diorio-Toth L."/>
        </authorList>
    </citation>
    <scope>NUCLEOTIDE SEQUENCE [LARGE SCALE GENOMIC DNA]</scope>
    <source>
        <strain evidence="11 13">GD03901</strain>
    </source>
</reference>
<dbReference type="Proteomes" id="UP000590738">
    <property type="component" value="Unassembled WGS sequence"/>
</dbReference>
<evidence type="ECO:0000313" key="13">
    <source>
        <dbReference type="Proteomes" id="UP001160152"/>
    </source>
</evidence>
<dbReference type="RefSeq" id="WP_064314582.1">
    <property type="nucleotide sequence ID" value="NZ_BQHP01000009.1"/>
</dbReference>
<dbReference type="PRINTS" id="PR00969">
    <property type="entry name" value="CHAPERONPILI"/>
</dbReference>
<keyword evidence="5 6" id="KW-0143">Chaperone</keyword>
<evidence type="ECO:0000313" key="11">
    <source>
        <dbReference type="EMBL" id="MDH0759310.1"/>
    </source>
</evidence>
<dbReference type="GO" id="GO:0071555">
    <property type="term" value="P:cell wall organization"/>
    <property type="evidence" value="ECO:0007669"/>
    <property type="project" value="InterPro"/>
</dbReference>
<dbReference type="GO" id="GO:0030288">
    <property type="term" value="C:outer membrane-bounded periplasmic space"/>
    <property type="evidence" value="ECO:0007669"/>
    <property type="project" value="InterPro"/>
</dbReference>
<dbReference type="Gene3D" id="2.60.40.10">
    <property type="entry name" value="Immunoglobulins"/>
    <property type="match status" value="2"/>
</dbReference>
<comment type="caution">
    <text evidence="10">The sequence shown here is derived from an EMBL/GenBank/DDBJ whole genome shotgun (WGS) entry which is preliminary data.</text>
</comment>
<dbReference type="InterPro" id="IPR050643">
    <property type="entry name" value="Periplasmic_pilus_chap"/>
</dbReference>
<dbReference type="AlphaFoldDB" id="A0A7W2LI76"/>
<evidence type="ECO:0000256" key="4">
    <source>
        <dbReference type="ARBA" id="ARBA00022764"/>
    </source>
</evidence>
<dbReference type="EMBL" id="JACGCZ010000003">
    <property type="protein sequence ID" value="MBA6141364.1"/>
    <property type="molecule type" value="Genomic_DNA"/>
</dbReference>
<proteinExistence type="inferred from homology"/>
<evidence type="ECO:0000256" key="5">
    <source>
        <dbReference type="ARBA" id="ARBA00023186"/>
    </source>
</evidence>
<evidence type="ECO:0000256" key="3">
    <source>
        <dbReference type="ARBA" id="ARBA00022729"/>
    </source>
</evidence>
<dbReference type="InterPro" id="IPR008962">
    <property type="entry name" value="PapD-like_sf"/>
</dbReference>
<keyword evidence="3" id="KW-0732">Signal</keyword>
<comment type="subcellular location">
    <subcellularLocation>
        <location evidence="1 6">Periplasm</location>
    </subcellularLocation>
</comment>
<dbReference type="PROSITE" id="PS00635">
    <property type="entry name" value="PILI_CHAPERONE"/>
    <property type="match status" value="1"/>
</dbReference>
<sequence length="255" mass="27795">MSSSYAQGLLLVVVALVSTVTCAGVTAERTRVIVREGQRDTSLALVNQNAYPVVVQAWVDNGELNVTPDTATAPIMPLPPMFRLEPRQQRSLRLVTTGQAFAQDRESLYWLNVYEIPPRPREALGEGSTRLTITLRTQLKVIYRPQGLSKKAETAPLQLVVKAQGRTVQLHNPTPFYISLAQAQIGDGKRSIVLDAPLLTPFSTQRQTVGGNVPSDATFHYTWLDDDGNAQTGERPVLGAMPHSVEPTPEAAAAD</sequence>
<feature type="region of interest" description="Disordered" evidence="7">
    <location>
        <begin position="230"/>
        <end position="255"/>
    </location>
</feature>
<comment type="similarity">
    <text evidence="2 6">Belongs to the periplasmic pilus chaperone family.</text>
</comment>
<dbReference type="InterPro" id="IPR013783">
    <property type="entry name" value="Ig-like_fold"/>
</dbReference>
<evidence type="ECO:0000256" key="2">
    <source>
        <dbReference type="ARBA" id="ARBA00007399"/>
    </source>
</evidence>
<evidence type="ECO:0000256" key="1">
    <source>
        <dbReference type="ARBA" id="ARBA00004418"/>
    </source>
</evidence>
<dbReference type="InterPro" id="IPR016148">
    <property type="entry name" value="Pili_assmbl_chaperone_C"/>
</dbReference>
<dbReference type="SUPFAM" id="SSF49354">
    <property type="entry name" value="PapD-like"/>
    <property type="match status" value="1"/>
</dbReference>
<dbReference type="SUPFAM" id="SSF49584">
    <property type="entry name" value="Periplasmic chaperone C-domain"/>
    <property type="match status" value="1"/>
</dbReference>
<dbReference type="Pfam" id="PF00345">
    <property type="entry name" value="PapD_N"/>
    <property type="match status" value="1"/>
</dbReference>
<evidence type="ECO:0000259" key="9">
    <source>
        <dbReference type="Pfam" id="PF02753"/>
    </source>
</evidence>
<dbReference type="InterPro" id="IPR016147">
    <property type="entry name" value="Pili_assmbl_chaperone_N"/>
</dbReference>
<reference evidence="10 12" key="1">
    <citation type="submission" date="2020-07" db="EMBL/GenBank/DDBJ databases">
        <title>Diversity of carbapenemase encoding genes among Pseudomonas putida group clinical isolates in a tertiary Brazilian hospital.</title>
        <authorList>
            <person name="Alberto-Lei F."/>
            <person name="Nodari C.S."/>
            <person name="Streling A.P."/>
            <person name="Paulino J.T."/>
            <person name="Bessa-Neto F.O."/>
            <person name="Cayo R."/>
            <person name="Gales A.C."/>
        </authorList>
    </citation>
    <scope>NUCLEOTIDE SEQUENCE [LARGE SCALE GENOMIC DNA]</scope>
    <source>
        <strain evidence="10 12">12273</strain>
    </source>
</reference>
<name>A0A7W2LI76_9PSED</name>
<feature type="domain" description="Pili assembly chaperone C-terminal" evidence="9">
    <location>
        <begin position="171"/>
        <end position="231"/>
    </location>
</feature>
<gene>
    <name evidence="10" type="ORF">H4B97_02585</name>
    <name evidence="11" type="ORF">N5C70_21730</name>
</gene>
<evidence type="ECO:0000313" key="12">
    <source>
        <dbReference type="Proteomes" id="UP000590738"/>
    </source>
</evidence>
<dbReference type="Pfam" id="PF02753">
    <property type="entry name" value="PapD_C"/>
    <property type="match status" value="1"/>
</dbReference>
<dbReference type="InterPro" id="IPR036316">
    <property type="entry name" value="Pili_assmbl_chap_C_dom_sf"/>
</dbReference>
<feature type="domain" description="Pili assembly chaperone N-terminal" evidence="8">
    <location>
        <begin position="24"/>
        <end position="148"/>
    </location>
</feature>
<organism evidence="10 12">
    <name type="scientific">Pseudomonas juntendi</name>
    <dbReference type="NCBI Taxonomy" id="2666183"/>
    <lineage>
        <taxon>Bacteria</taxon>
        <taxon>Pseudomonadati</taxon>
        <taxon>Pseudomonadota</taxon>
        <taxon>Gammaproteobacteria</taxon>
        <taxon>Pseudomonadales</taxon>
        <taxon>Pseudomonadaceae</taxon>
        <taxon>Pseudomonas</taxon>
    </lineage>
</organism>